<evidence type="ECO:0000259" key="3">
    <source>
        <dbReference type="PROSITE" id="PS50835"/>
    </source>
</evidence>
<feature type="domain" description="Ig-like" evidence="3">
    <location>
        <begin position="220"/>
        <end position="316"/>
    </location>
</feature>
<feature type="domain" description="Ig-like" evidence="3">
    <location>
        <begin position="422"/>
        <end position="512"/>
    </location>
</feature>
<gene>
    <name evidence="4" type="ORF">MCOR_24124</name>
</gene>
<dbReference type="Pfam" id="PF13927">
    <property type="entry name" value="Ig_3"/>
    <property type="match status" value="4"/>
</dbReference>
<dbReference type="PANTHER" id="PTHR46013:SF7">
    <property type="entry name" value="IG-LIKE DOMAIN-CONTAINING PROTEIN"/>
    <property type="match status" value="1"/>
</dbReference>
<feature type="domain" description="Ig-like" evidence="3">
    <location>
        <begin position="320"/>
        <end position="414"/>
    </location>
</feature>
<dbReference type="Gene3D" id="2.60.40.10">
    <property type="entry name" value="Immunoglobulins"/>
    <property type="match status" value="5"/>
</dbReference>
<feature type="signal peptide" evidence="2">
    <location>
        <begin position="1"/>
        <end position="16"/>
    </location>
</feature>
<dbReference type="Proteomes" id="UP000507470">
    <property type="component" value="Unassembled WGS sequence"/>
</dbReference>
<dbReference type="InterPro" id="IPR013783">
    <property type="entry name" value="Ig-like_fold"/>
</dbReference>
<proteinExistence type="predicted"/>
<dbReference type="InterPro" id="IPR007110">
    <property type="entry name" value="Ig-like_dom"/>
</dbReference>
<dbReference type="InterPro" id="IPR003598">
    <property type="entry name" value="Ig_sub2"/>
</dbReference>
<feature type="chain" id="PRO_5026928552" description="Ig-like domain-containing protein" evidence="2">
    <location>
        <begin position="17"/>
        <end position="566"/>
    </location>
</feature>
<keyword evidence="2" id="KW-0732">Signal</keyword>
<protein>
    <recommendedName>
        <fullName evidence="3">Ig-like domain-containing protein</fullName>
    </recommendedName>
</protein>
<accession>A0A6J8C1B0</accession>
<keyword evidence="5" id="KW-1185">Reference proteome</keyword>
<name>A0A6J8C1B0_MYTCO</name>
<evidence type="ECO:0000256" key="2">
    <source>
        <dbReference type="SAM" id="SignalP"/>
    </source>
</evidence>
<evidence type="ECO:0000313" key="4">
    <source>
        <dbReference type="EMBL" id="CAC5388894.1"/>
    </source>
</evidence>
<dbReference type="SMART" id="SM00409">
    <property type="entry name" value="IG"/>
    <property type="match status" value="5"/>
</dbReference>
<dbReference type="CDD" id="cd00096">
    <property type="entry name" value="Ig"/>
    <property type="match status" value="3"/>
</dbReference>
<dbReference type="InterPro" id="IPR003599">
    <property type="entry name" value="Ig_sub"/>
</dbReference>
<reference evidence="4 5" key="1">
    <citation type="submission" date="2020-06" db="EMBL/GenBank/DDBJ databases">
        <authorList>
            <person name="Li R."/>
            <person name="Bekaert M."/>
        </authorList>
    </citation>
    <scope>NUCLEOTIDE SEQUENCE [LARGE SCALE GENOMIC DNA]</scope>
    <source>
        <strain evidence="5">wild</strain>
    </source>
</reference>
<keyword evidence="1" id="KW-0472">Membrane</keyword>
<dbReference type="PANTHER" id="PTHR46013">
    <property type="entry name" value="VASCULAR CELL ADHESION MOLECULE 1"/>
    <property type="match status" value="1"/>
</dbReference>
<feature type="domain" description="Ig-like" evidence="3">
    <location>
        <begin position="118"/>
        <end position="212"/>
    </location>
</feature>
<feature type="transmembrane region" description="Helical" evidence="1">
    <location>
        <begin position="540"/>
        <end position="560"/>
    </location>
</feature>
<dbReference type="OrthoDB" id="382013at2759"/>
<evidence type="ECO:0000256" key="1">
    <source>
        <dbReference type="SAM" id="Phobius"/>
    </source>
</evidence>
<dbReference type="SMART" id="SM00408">
    <property type="entry name" value="IGc2"/>
    <property type="match status" value="5"/>
</dbReference>
<keyword evidence="1" id="KW-1133">Transmembrane helix</keyword>
<feature type="domain" description="Ig-like" evidence="3">
    <location>
        <begin position="18"/>
        <end position="106"/>
    </location>
</feature>
<dbReference type="SUPFAM" id="SSF48726">
    <property type="entry name" value="Immunoglobulin"/>
    <property type="match status" value="5"/>
</dbReference>
<keyword evidence="1" id="KW-0812">Transmembrane</keyword>
<dbReference type="EMBL" id="CACVKT020004276">
    <property type="protein sequence ID" value="CAC5388894.1"/>
    <property type="molecule type" value="Genomic_DNA"/>
</dbReference>
<evidence type="ECO:0000313" key="5">
    <source>
        <dbReference type="Proteomes" id="UP000507470"/>
    </source>
</evidence>
<organism evidence="4 5">
    <name type="scientific">Mytilus coruscus</name>
    <name type="common">Sea mussel</name>
    <dbReference type="NCBI Taxonomy" id="42192"/>
    <lineage>
        <taxon>Eukaryota</taxon>
        <taxon>Metazoa</taxon>
        <taxon>Spiralia</taxon>
        <taxon>Lophotrochozoa</taxon>
        <taxon>Mollusca</taxon>
        <taxon>Bivalvia</taxon>
        <taxon>Autobranchia</taxon>
        <taxon>Pteriomorphia</taxon>
        <taxon>Mytilida</taxon>
        <taxon>Mytiloidea</taxon>
        <taxon>Mytilidae</taxon>
        <taxon>Mytilinae</taxon>
        <taxon>Mytilus</taxon>
    </lineage>
</organism>
<dbReference type="AlphaFoldDB" id="A0A6J8C1B0"/>
<dbReference type="PROSITE" id="PS50835">
    <property type="entry name" value="IG_LIKE"/>
    <property type="match status" value="5"/>
</dbReference>
<dbReference type="InterPro" id="IPR036179">
    <property type="entry name" value="Ig-like_dom_sf"/>
</dbReference>
<sequence>MTERCVLWLLPVLLIGDPTVEINKSLYKAYDGTRVTLECIVTPDPKYYIEYVFWRKKVLNKLTTIRRGNGIDGMTKDNPSLIITSTKVEDSGQYICYATDAQKTVASPPIILTVSADPIINIEVEKYEVKYGDPVTLRCSIQPNMKYPVRKVYWQLINNGVVITIESDTKGISGNSINNPSLTINHVTSSEAGQYTFFATNDMGTTRSNSIDVGVIGDLPTVEIEQKKYASVYGEDITLKCNITAVPAITDVYWERVQNGTKMIINKGSVGVEGITPENPSLTLIFTTKMNIGKYRCFATNEVGTHGSEFTSLDVTGGKPKVTTTSSVVTANFGNEVTLACIVNATPTQNRIYWYKKVNDLNHITFINDGFPGMSGSTVESPSLIIKHATPANDGNYSCFAENAVGITESKPVKLIVRAAIPEVIVPRKTLIEKAGINVTLNCNIKAFPPVTEVYWERHINKSITIIKQHSLQVEGSTVSNPSLTIRTASVSMSGKYTCLARNPVGTERSLETVLKIVESLSDIIDNDTEDQTETIYNGIYGGIGAVVAVATAVIGYRVYKERQEN</sequence>